<evidence type="ECO:0000256" key="4">
    <source>
        <dbReference type="ARBA" id="ARBA00022475"/>
    </source>
</evidence>
<comment type="catalytic activity">
    <reaction evidence="14">
        <text>(9Z)-octadecenoyl-CoA + H2O = (9Z)-octadecenoate + CoA + H(+)</text>
        <dbReference type="Rhea" id="RHEA:40139"/>
        <dbReference type="ChEBI" id="CHEBI:15377"/>
        <dbReference type="ChEBI" id="CHEBI:15378"/>
        <dbReference type="ChEBI" id="CHEBI:30823"/>
        <dbReference type="ChEBI" id="CHEBI:57287"/>
        <dbReference type="ChEBI" id="CHEBI:57387"/>
    </reaction>
    <physiologicalReaction direction="left-to-right" evidence="14">
        <dbReference type="Rhea" id="RHEA:40140"/>
    </physiologicalReaction>
</comment>
<dbReference type="EC" id="3.1.2.2" evidence="16"/>
<proteinExistence type="inferred from homology"/>
<evidence type="ECO:0000256" key="7">
    <source>
        <dbReference type="ARBA" id="ARBA00022801"/>
    </source>
</evidence>
<comment type="catalytic activity">
    <reaction evidence="13">
        <text>(5Z,8Z,11Z,14Z)-eicosatetraenoyl-CoA + H2O = (5Z,8Z,11Z,14Z)-eicosatetraenoate + CoA + H(+)</text>
        <dbReference type="Rhea" id="RHEA:40151"/>
        <dbReference type="ChEBI" id="CHEBI:15377"/>
        <dbReference type="ChEBI" id="CHEBI:15378"/>
        <dbReference type="ChEBI" id="CHEBI:32395"/>
        <dbReference type="ChEBI" id="CHEBI:57287"/>
        <dbReference type="ChEBI" id="CHEBI:57368"/>
    </reaction>
    <physiologicalReaction direction="left-to-right" evidence="13">
        <dbReference type="Rhea" id="RHEA:40152"/>
    </physiologicalReaction>
</comment>
<dbReference type="GO" id="GO:0005737">
    <property type="term" value="C:cytoplasm"/>
    <property type="evidence" value="ECO:0007669"/>
    <property type="project" value="UniProtKB-SubCell"/>
</dbReference>
<evidence type="ECO:0000313" key="26">
    <source>
        <dbReference type="Proteomes" id="UP000006443"/>
    </source>
</evidence>
<evidence type="ECO:0000256" key="8">
    <source>
        <dbReference type="ARBA" id="ARBA00022832"/>
    </source>
</evidence>
<comment type="catalytic activity">
    <reaction evidence="22">
        <text>dodecanoyl-CoA + H2O = dodecanoate + CoA + H(+)</text>
        <dbReference type="Rhea" id="RHEA:30135"/>
        <dbReference type="ChEBI" id="CHEBI:15377"/>
        <dbReference type="ChEBI" id="CHEBI:15378"/>
        <dbReference type="ChEBI" id="CHEBI:18262"/>
        <dbReference type="ChEBI" id="CHEBI:57287"/>
        <dbReference type="ChEBI" id="CHEBI:57375"/>
    </reaction>
    <physiologicalReaction direction="left-to-right" evidence="22">
        <dbReference type="Rhea" id="RHEA:30136"/>
    </physiologicalReaction>
</comment>
<dbReference type="PANTHER" id="PTHR12418">
    <property type="entry name" value="ACYL-COENZYME A THIOESTERASE THEM4"/>
    <property type="match status" value="1"/>
</dbReference>
<evidence type="ECO:0000256" key="1">
    <source>
        <dbReference type="ARBA" id="ARBA00004170"/>
    </source>
</evidence>
<keyword evidence="4" id="KW-1003">Cell membrane</keyword>
<sequence>MEFADGNRCFVCGMDNPHGLRLTFQWDGEEYFTEFYTDERYQGYNGVTHGGITATILDEVMAKHLTTRGLGVVTASMELRYRKPVPTGVKIRCVAHLVEHKRNIFKMGAKAILPDGVVAVEAAAKFVQIGDIKETGEE</sequence>
<dbReference type="InterPro" id="IPR029069">
    <property type="entry name" value="HotDog_dom_sf"/>
</dbReference>
<evidence type="ECO:0000256" key="22">
    <source>
        <dbReference type="ARBA" id="ARBA00048074"/>
    </source>
</evidence>
<dbReference type="CDD" id="cd03440">
    <property type="entry name" value="hot_dog"/>
    <property type="match status" value="1"/>
</dbReference>
<comment type="catalytic activity">
    <reaction evidence="21">
        <text>decanoyl-CoA + H2O = decanoate + CoA + H(+)</text>
        <dbReference type="Rhea" id="RHEA:40059"/>
        <dbReference type="ChEBI" id="CHEBI:15377"/>
        <dbReference type="ChEBI" id="CHEBI:15378"/>
        <dbReference type="ChEBI" id="CHEBI:27689"/>
        <dbReference type="ChEBI" id="CHEBI:57287"/>
        <dbReference type="ChEBI" id="CHEBI:61430"/>
    </reaction>
    <physiologicalReaction direction="left-to-right" evidence="21">
        <dbReference type="Rhea" id="RHEA:40060"/>
    </physiologicalReaction>
</comment>
<keyword evidence="5" id="KW-0963">Cytoplasm</keyword>
<reference evidence="25 26" key="1">
    <citation type="submission" date="2009-02" db="EMBL/GenBank/DDBJ databases">
        <title>Sequencing of the draft genome and assembly of Dethiobacter alkaliphilus AHT 1.</title>
        <authorList>
            <consortium name="US DOE Joint Genome Institute (JGI-PGF)"/>
            <person name="Lucas S."/>
            <person name="Copeland A."/>
            <person name="Lapidus A."/>
            <person name="Glavina del Rio T."/>
            <person name="Dalin E."/>
            <person name="Tice H."/>
            <person name="Bruce D."/>
            <person name="Goodwin L."/>
            <person name="Pitluck S."/>
            <person name="Larimer F."/>
            <person name="Land M.L."/>
            <person name="Hauser L."/>
            <person name="Muyzer G."/>
        </authorList>
    </citation>
    <scope>NUCLEOTIDE SEQUENCE [LARGE SCALE GENOMIC DNA]</scope>
    <source>
        <strain evidence="25 26">AHT 1</strain>
    </source>
</reference>
<evidence type="ECO:0000256" key="6">
    <source>
        <dbReference type="ARBA" id="ARBA00022703"/>
    </source>
</evidence>
<evidence type="ECO:0000256" key="15">
    <source>
        <dbReference type="ARBA" id="ARBA00038456"/>
    </source>
</evidence>
<dbReference type="PANTHER" id="PTHR12418:SF19">
    <property type="entry name" value="ACYL-COENZYME A THIOESTERASE THEM4"/>
    <property type="match status" value="1"/>
</dbReference>
<evidence type="ECO:0000256" key="16">
    <source>
        <dbReference type="ARBA" id="ARBA00038848"/>
    </source>
</evidence>
<comment type="subcellular location">
    <subcellularLocation>
        <location evidence="3">Cell projection</location>
        <location evidence="3">Ruffle membrane</location>
    </subcellularLocation>
    <subcellularLocation>
        <location evidence="2">Cytoplasm</location>
    </subcellularLocation>
    <subcellularLocation>
        <location evidence="1">Membrane</location>
        <topology evidence="1">Peripheral membrane protein</topology>
    </subcellularLocation>
</comment>
<evidence type="ECO:0000256" key="21">
    <source>
        <dbReference type="ARBA" id="ARBA00047969"/>
    </source>
</evidence>
<dbReference type="eggNOG" id="COG2050">
    <property type="taxonomic scope" value="Bacteria"/>
</dbReference>
<organism evidence="25 26">
    <name type="scientific">Dethiobacter alkaliphilus AHT 1</name>
    <dbReference type="NCBI Taxonomy" id="555088"/>
    <lineage>
        <taxon>Bacteria</taxon>
        <taxon>Bacillati</taxon>
        <taxon>Bacillota</taxon>
        <taxon>Dethiobacteria</taxon>
        <taxon>Dethiobacterales</taxon>
        <taxon>Dethiobacteraceae</taxon>
        <taxon>Dethiobacter</taxon>
    </lineage>
</organism>
<dbReference type="InterPro" id="IPR006683">
    <property type="entry name" value="Thioestr_dom"/>
</dbReference>
<dbReference type="OrthoDB" id="9792301at2"/>
<keyword evidence="7" id="KW-0378">Hydrolase</keyword>
<evidence type="ECO:0000256" key="11">
    <source>
        <dbReference type="ARBA" id="ARBA00023136"/>
    </source>
</evidence>
<evidence type="ECO:0000256" key="20">
    <source>
        <dbReference type="ARBA" id="ARBA00047734"/>
    </source>
</evidence>
<keyword evidence="8" id="KW-0276">Fatty acid metabolism</keyword>
<protein>
    <recommendedName>
        <fullName evidence="17">Acyl-coenzyme A thioesterase THEM4</fullName>
        <ecNumber evidence="16">3.1.2.2</ecNumber>
    </recommendedName>
    <alternativeName>
        <fullName evidence="18">Thioesterase superfamily member 4</fullName>
    </alternativeName>
</protein>
<dbReference type="STRING" id="555088.DealDRAFT_2810"/>
<dbReference type="GO" id="GO:0016020">
    <property type="term" value="C:membrane"/>
    <property type="evidence" value="ECO:0007669"/>
    <property type="project" value="UniProtKB-SubCell"/>
</dbReference>
<dbReference type="RefSeq" id="WP_008518561.1">
    <property type="nucleotide sequence ID" value="NZ_ACJM01000019.1"/>
</dbReference>
<comment type="catalytic activity">
    <reaction evidence="20">
        <text>hexadecanoyl-CoA + H2O = hexadecanoate + CoA + H(+)</text>
        <dbReference type="Rhea" id="RHEA:16645"/>
        <dbReference type="ChEBI" id="CHEBI:7896"/>
        <dbReference type="ChEBI" id="CHEBI:15377"/>
        <dbReference type="ChEBI" id="CHEBI:15378"/>
        <dbReference type="ChEBI" id="CHEBI:57287"/>
        <dbReference type="ChEBI" id="CHEBI:57379"/>
        <dbReference type="EC" id="3.1.2.2"/>
    </reaction>
    <physiologicalReaction direction="left-to-right" evidence="20">
        <dbReference type="Rhea" id="RHEA:16646"/>
    </physiologicalReaction>
</comment>
<evidence type="ECO:0000256" key="5">
    <source>
        <dbReference type="ARBA" id="ARBA00022490"/>
    </source>
</evidence>
<comment type="catalytic activity">
    <reaction evidence="19">
        <text>octanoyl-CoA + H2O = octanoate + CoA + H(+)</text>
        <dbReference type="Rhea" id="RHEA:30143"/>
        <dbReference type="ChEBI" id="CHEBI:15377"/>
        <dbReference type="ChEBI" id="CHEBI:15378"/>
        <dbReference type="ChEBI" id="CHEBI:25646"/>
        <dbReference type="ChEBI" id="CHEBI:57287"/>
        <dbReference type="ChEBI" id="CHEBI:57386"/>
    </reaction>
    <physiologicalReaction direction="left-to-right" evidence="19">
        <dbReference type="Rhea" id="RHEA:30144"/>
    </physiologicalReaction>
</comment>
<dbReference type="Gene3D" id="3.10.129.10">
    <property type="entry name" value="Hotdog Thioesterase"/>
    <property type="match status" value="1"/>
</dbReference>
<comment type="caution">
    <text evidence="25">The sequence shown here is derived from an EMBL/GenBank/DDBJ whole genome shotgun (WGS) entry which is preliminary data.</text>
</comment>
<evidence type="ECO:0000259" key="24">
    <source>
        <dbReference type="Pfam" id="PF03061"/>
    </source>
</evidence>
<dbReference type="Pfam" id="PF03061">
    <property type="entry name" value="4HBT"/>
    <property type="match status" value="1"/>
</dbReference>
<dbReference type="GO" id="GO:0006631">
    <property type="term" value="P:fatty acid metabolic process"/>
    <property type="evidence" value="ECO:0007669"/>
    <property type="project" value="UniProtKB-KW"/>
</dbReference>
<evidence type="ECO:0000256" key="17">
    <source>
        <dbReference type="ARBA" id="ARBA00040123"/>
    </source>
</evidence>
<keyword evidence="9" id="KW-0809">Transit peptide</keyword>
<accession>C0GK01</accession>
<dbReference type="SUPFAM" id="SSF54637">
    <property type="entry name" value="Thioesterase/thiol ester dehydrase-isomerase"/>
    <property type="match status" value="1"/>
</dbReference>
<comment type="similarity">
    <text evidence="15">Belongs to the THEM4/THEM5 thioesterase family.</text>
</comment>
<dbReference type="EMBL" id="ACJM01000019">
    <property type="protein sequence ID" value="EEG76370.1"/>
    <property type="molecule type" value="Genomic_DNA"/>
</dbReference>
<evidence type="ECO:0000256" key="13">
    <source>
        <dbReference type="ARBA" id="ARBA00035852"/>
    </source>
</evidence>
<evidence type="ECO:0000256" key="23">
    <source>
        <dbReference type="ARBA" id="ARBA00048180"/>
    </source>
</evidence>
<evidence type="ECO:0000256" key="2">
    <source>
        <dbReference type="ARBA" id="ARBA00004496"/>
    </source>
</evidence>
<dbReference type="AlphaFoldDB" id="C0GK01"/>
<comment type="catalytic activity">
    <reaction evidence="23">
        <text>tetradecanoyl-CoA + H2O = tetradecanoate + CoA + H(+)</text>
        <dbReference type="Rhea" id="RHEA:40119"/>
        <dbReference type="ChEBI" id="CHEBI:15377"/>
        <dbReference type="ChEBI" id="CHEBI:15378"/>
        <dbReference type="ChEBI" id="CHEBI:30807"/>
        <dbReference type="ChEBI" id="CHEBI:57287"/>
        <dbReference type="ChEBI" id="CHEBI:57385"/>
    </reaction>
    <physiologicalReaction direction="left-to-right" evidence="23">
        <dbReference type="Rhea" id="RHEA:40120"/>
    </physiologicalReaction>
</comment>
<dbReference type="GO" id="GO:0016787">
    <property type="term" value="F:hydrolase activity"/>
    <property type="evidence" value="ECO:0007669"/>
    <property type="project" value="UniProtKB-KW"/>
</dbReference>
<evidence type="ECO:0000256" key="19">
    <source>
        <dbReference type="ARBA" id="ARBA00047588"/>
    </source>
</evidence>
<evidence type="ECO:0000256" key="12">
    <source>
        <dbReference type="ARBA" id="ARBA00023273"/>
    </source>
</evidence>
<gene>
    <name evidence="25" type="ORF">DealDRAFT_2810</name>
</gene>
<evidence type="ECO:0000313" key="25">
    <source>
        <dbReference type="EMBL" id="EEG76370.1"/>
    </source>
</evidence>
<keyword evidence="10" id="KW-0443">Lipid metabolism</keyword>
<dbReference type="InterPro" id="IPR052365">
    <property type="entry name" value="THEM4/THEM5_acyl-CoA_thioest"/>
</dbReference>
<keyword evidence="12" id="KW-0966">Cell projection</keyword>
<evidence type="ECO:0000256" key="18">
    <source>
        <dbReference type="ARBA" id="ARBA00043210"/>
    </source>
</evidence>
<evidence type="ECO:0000256" key="9">
    <source>
        <dbReference type="ARBA" id="ARBA00022946"/>
    </source>
</evidence>
<feature type="domain" description="Thioesterase" evidence="24">
    <location>
        <begin position="45"/>
        <end position="117"/>
    </location>
</feature>
<keyword evidence="11" id="KW-0472">Membrane</keyword>
<name>C0GK01_DETAL</name>
<keyword evidence="6" id="KW-0053">Apoptosis</keyword>
<dbReference type="Proteomes" id="UP000006443">
    <property type="component" value="Unassembled WGS sequence"/>
</dbReference>
<evidence type="ECO:0000256" key="10">
    <source>
        <dbReference type="ARBA" id="ARBA00023098"/>
    </source>
</evidence>
<keyword evidence="26" id="KW-1185">Reference proteome</keyword>
<evidence type="ECO:0000256" key="14">
    <source>
        <dbReference type="ARBA" id="ARBA00037002"/>
    </source>
</evidence>
<evidence type="ECO:0000256" key="3">
    <source>
        <dbReference type="ARBA" id="ARBA00004632"/>
    </source>
</evidence>